<dbReference type="PANTHER" id="PTHR32322">
    <property type="entry name" value="INNER MEMBRANE TRANSPORTER"/>
    <property type="match status" value="1"/>
</dbReference>
<organism evidence="8 9">
    <name type="scientific">Acidiluteibacter ferrifornacis</name>
    <dbReference type="NCBI Taxonomy" id="2692424"/>
    <lineage>
        <taxon>Bacteria</taxon>
        <taxon>Pseudomonadati</taxon>
        <taxon>Bacteroidota</taxon>
        <taxon>Flavobacteriia</taxon>
        <taxon>Flavobacteriales</taxon>
        <taxon>Cryomorphaceae</taxon>
        <taxon>Acidiluteibacter</taxon>
    </lineage>
</organism>
<name>A0A6N9NLP1_9FLAO</name>
<evidence type="ECO:0000256" key="1">
    <source>
        <dbReference type="ARBA" id="ARBA00004141"/>
    </source>
</evidence>
<dbReference type="RefSeq" id="WP_160633735.1">
    <property type="nucleotide sequence ID" value="NZ_WWNE01000009.1"/>
</dbReference>
<dbReference type="GO" id="GO:0016020">
    <property type="term" value="C:membrane"/>
    <property type="evidence" value="ECO:0007669"/>
    <property type="project" value="UniProtKB-SubCell"/>
</dbReference>
<keyword evidence="4 6" id="KW-1133">Transmembrane helix</keyword>
<evidence type="ECO:0000256" key="4">
    <source>
        <dbReference type="ARBA" id="ARBA00022989"/>
    </source>
</evidence>
<dbReference type="SUPFAM" id="SSF103481">
    <property type="entry name" value="Multidrug resistance efflux transporter EmrE"/>
    <property type="match status" value="2"/>
</dbReference>
<comment type="subcellular location">
    <subcellularLocation>
        <location evidence="1">Membrane</location>
        <topology evidence="1">Multi-pass membrane protein</topology>
    </subcellularLocation>
</comment>
<dbReference type="PANTHER" id="PTHR32322:SF2">
    <property type="entry name" value="EAMA DOMAIN-CONTAINING PROTEIN"/>
    <property type="match status" value="1"/>
</dbReference>
<feature type="transmembrane region" description="Helical" evidence="6">
    <location>
        <begin position="240"/>
        <end position="261"/>
    </location>
</feature>
<keyword evidence="9" id="KW-1185">Reference proteome</keyword>
<evidence type="ECO:0000313" key="9">
    <source>
        <dbReference type="Proteomes" id="UP000470771"/>
    </source>
</evidence>
<dbReference type="InterPro" id="IPR000620">
    <property type="entry name" value="EamA_dom"/>
</dbReference>
<comment type="similarity">
    <text evidence="2">Belongs to the EamA transporter family.</text>
</comment>
<accession>A0A6N9NLP1</accession>
<protein>
    <submittedName>
        <fullName evidence="8">EamA family transporter</fullName>
    </submittedName>
</protein>
<feature type="transmembrane region" description="Helical" evidence="6">
    <location>
        <begin position="29"/>
        <end position="47"/>
    </location>
</feature>
<evidence type="ECO:0000256" key="2">
    <source>
        <dbReference type="ARBA" id="ARBA00007362"/>
    </source>
</evidence>
<feature type="transmembrane region" description="Helical" evidence="6">
    <location>
        <begin position="145"/>
        <end position="162"/>
    </location>
</feature>
<dbReference type="InterPro" id="IPR050638">
    <property type="entry name" value="AA-Vitamin_Transporters"/>
</dbReference>
<keyword evidence="3 6" id="KW-0812">Transmembrane</keyword>
<gene>
    <name evidence="8" type="ORF">GQN54_11695</name>
</gene>
<dbReference type="EMBL" id="WWNE01000009">
    <property type="protein sequence ID" value="NBG66779.1"/>
    <property type="molecule type" value="Genomic_DNA"/>
</dbReference>
<reference evidence="8 9" key="1">
    <citation type="submission" date="2019-12" db="EMBL/GenBank/DDBJ databases">
        <authorList>
            <person name="Zhao J."/>
        </authorList>
    </citation>
    <scope>NUCLEOTIDE SEQUENCE [LARGE SCALE GENOMIC DNA]</scope>
    <source>
        <strain evidence="8 9">S-15</strain>
    </source>
</reference>
<evidence type="ECO:0000259" key="7">
    <source>
        <dbReference type="Pfam" id="PF00892"/>
    </source>
</evidence>
<sequence>MIYLLLSILFASFIFVIFRSFSNYSVNTFTAIVINYTVAAIIGFIVPNETIEVSKIVSAGWISNALILGGSFIASFYLMAITAQRLGASVASVANKMSVIIPVFFAFWLYNDSINVYKILGIILALIGLYWATKKEKVVDVSRQWLLPVSLFIFSGLLDTYVKHTQHLHLTEDSNSTCFIPTLFTAAAAIGWIISLFQLHKLRKISWTTIIGGVVLGGVNYLSIIFIFKALAHDNMESSVVFPINNMGVVLFTSLFSIAFFKERLTMMNFVGLFVCLVAIALIAWGI</sequence>
<dbReference type="Proteomes" id="UP000470771">
    <property type="component" value="Unassembled WGS sequence"/>
</dbReference>
<feature type="domain" description="EamA" evidence="7">
    <location>
        <begin position="2"/>
        <end position="131"/>
    </location>
</feature>
<evidence type="ECO:0000256" key="5">
    <source>
        <dbReference type="ARBA" id="ARBA00023136"/>
    </source>
</evidence>
<feature type="transmembrane region" description="Helical" evidence="6">
    <location>
        <begin position="267"/>
        <end position="285"/>
    </location>
</feature>
<proteinExistence type="inferred from homology"/>
<evidence type="ECO:0000256" key="6">
    <source>
        <dbReference type="SAM" id="Phobius"/>
    </source>
</evidence>
<feature type="transmembrane region" description="Helical" evidence="6">
    <location>
        <begin position="116"/>
        <end position="133"/>
    </location>
</feature>
<feature type="transmembrane region" description="Helical" evidence="6">
    <location>
        <begin position="174"/>
        <end position="199"/>
    </location>
</feature>
<keyword evidence="5 6" id="KW-0472">Membrane</keyword>
<comment type="caution">
    <text evidence="8">The sequence shown here is derived from an EMBL/GenBank/DDBJ whole genome shotgun (WGS) entry which is preliminary data.</text>
</comment>
<dbReference type="AlphaFoldDB" id="A0A6N9NLP1"/>
<feature type="transmembrane region" description="Helical" evidence="6">
    <location>
        <begin position="59"/>
        <end position="80"/>
    </location>
</feature>
<dbReference type="InterPro" id="IPR037185">
    <property type="entry name" value="EmrE-like"/>
</dbReference>
<evidence type="ECO:0000313" key="8">
    <source>
        <dbReference type="EMBL" id="NBG66779.1"/>
    </source>
</evidence>
<feature type="transmembrane region" description="Helical" evidence="6">
    <location>
        <begin position="86"/>
        <end position="109"/>
    </location>
</feature>
<evidence type="ECO:0000256" key="3">
    <source>
        <dbReference type="ARBA" id="ARBA00022692"/>
    </source>
</evidence>
<dbReference type="Gene3D" id="1.10.3730.20">
    <property type="match status" value="2"/>
</dbReference>
<feature type="transmembrane region" description="Helical" evidence="6">
    <location>
        <begin position="205"/>
        <end position="228"/>
    </location>
</feature>
<dbReference type="Pfam" id="PF00892">
    <property type="entry name" value="EamA"/>
    <property type="match status" value="1"/>
</dbReference>